<accession>A0A8J8MQI5</accession>
<gene>
    <name evidence="2" type="ORF">HZI73_26345</name>
</gene>
<protein>
    <submittedName>
        <fullName evidence="2">Uncharacterized protein</fullName>
    </submittedName>
</protein>
<feature type="chain" id="PRO_5035236824" evidence="1">
    <location>
        <begin position="21"/>
        <end position="210"/>
    </location>
</feature>
<dbReference type="RefSeq" id="WP_212698969.1">
    <property type="nucleotide sequence ID" value="NZ_CP058650.1"/>
</dbReference>
<feature type="signal peptide" evidence="1">
    <location>
        <begin position="1"/>
        <end position="20"/>
    </location>
</feature>
<dbReference type="EMBL" id="CP058650">
    <property type="protein sequence ID" value="QUI25936.1"/>
    <property type="molecule type" value="Genomic_DNA"/>
</dbReference>
<evidence type="ECO:0000313" key="2">
    <source>
        <dbReference type="EMBL" id="QUI25936.1"/>
    </source>
</evidence>
<name>A0A8J8MQI5_9FIRM</name>
<keyword evidence="1" id="KW-0732">Signal</keyword>
<sequence>MKKLIIISIILTLICVPVNATENLREPESISYDGILNNGKSIHEDYDVYTPQNFGIERDQLIMAYVSGTGNLTDFTILHKMARIYGTSVTFVAGASPQYTLKVDQSETQSSTWNVEPSLGGTIKVVKIDVKGGYSNTDTATISKGETWNTNFTDPGTYELTWYMRGHRYFIEGDVMIYRADGTFLERQNDKLIGGVLFPTKEIHFDVSKL</sequence>
<dbReference type="KEGG" id="vpy:HZI73_26345"/>
<proteinExistence type="predicted"/>
<reference evidence="2" key="1">
    <citation type="submission" date="2020-07" db="EMBL/GenBank/DDBJ databases">
        <title>Vallitalea pronyensis genome.</title>
        <authorList>
            <person name="Postec A."/>
        </authorList>
    </citation>
    <scope>NUCLEOTIDE SEQUENCE</scope>
    <source>
        <strain evidence="2">FatNI3</strain>
        <plasmid evidence="2">pVpro</plasmid>
    </source>
</reference>
<keyword evidence="2" id="KW-0614">Plasmid</keyword>
<geneLocation type="plasmid" evidence="2 3">
    <name>pVpro</name>
</geneLocation>
<evidence type="ECO:0000313" key="3">
    <source>
        <dbReference type="Proteomes" id="UP000683246"/>
    </source>
</evidence>
<organism evidence="2 3">
    <name type="scientific">Vallitalea pronyensis</name>
    <dbReference type="NCBI Taxonomy" id="1348613"/>
    <lineage>
        <taxon>Bacteria</taxon>
        <taxon>Bacillati</taxon>
        <taxon>Bacillota</taxon>
        <taxon>Clostridia</taxon>
        <taxon>Lachnospirales</taxon>
        <taxon>Vallitaleaceae</taxon>
        <taxon>Vallitalea</taxon>
    </lineage>
</organism>
<evidence type="ECO:0000256" key="1">
    <source>
        <dbReference type="SAM" id="SignalP"/>
    </source>
</evidence>
<keyword evidence="3" id="KW-1185">Reference proteome</keyword>
<dbReference type="Proteomes" id="UP000683246">
    <property type="component" value="Plasmid pVpro"/>
</dbReference>
<dbReference type="AlphaFoldDB" id="A0A8J8MQI5"/>